<protein>
    <recommendedName>
        <fullName evidence="2">RTR1-type domain-containing protein</fullName>
    </recommendedName>
</protein>
<evidence type="ECO:0000256" key="1">
    <source>
        <dbReference type="SAM" id="MobiDB-lite"/>
    </source>
</evidence>
<gene>
    <name evidence="3" type="ORF">S01H1_51343</name>
</gene>
<comment type="caution">
    <text evidence="3">The sequence shown here is derived from an EMBL/GenBank/DDBJ whole genome shotgun (WGS) entry which is preliminary data.</text>
</comment>
<dbReference type="AlphaFoldDB" id="X0VVF6"/>
<feature type="domain" description="RTR1-type" evidence="2">
    <location>
        <begin position="1"/>
        <end position="114"/>
    </location>
</feature>
<sequence>MTLGDVSRRRSSKRKRDEKRRLGLCVHPSCNNKPVKGRDSCEYHLEYKRNLDKKIKDGTHIPKSKEKKPQKVIKRNCECCGKELKLVMTSQKYCNNCSIYLRSLLRENKALRRKLA</sequence>
<proteinExistence type="predicted"/>
<reference evidence="3" key="1">
    <citation type="journal article" date="2014" name="Front. Microbiol.">
        <title>High frequency of phylogenetically diverse reductive dehalogenase-homologous genes in deep subseafloor sedimentary metagenomes.</title>
        <authorList>
            <person name="Kawai M."/>
            <person name="Futagami T."/>
            <person name="Toyoda A."/>
            <person name="Takaki Y."/>
            <person name="Nishi S."/>
            <person name="Hori S."/>
            <person name="Arai W."/>
            <person name="Tsubouchi T."/>
            <person name="Morono Y."/>
            <person name="Uchiyama I."/>
            <person name="Ito T."/>
            <person name="Fujiyama A."/>
            <person name="Inagaki F."/>
            <person name="Takami H."/>
        </authorList>
    </citation>
    <scope>NUCLEOTIDE SEQUENCE</scope>
    <source>
        <strain evidence="3">Expedition CK06-06</strain>
    </source>
</reference>
<evidence type="ECO:0000313" key="3">
    <source>
        <dbReference type="EMBL" id="GAG22404.1"/>
    </source>
</evidence>
<evidence type="ECO:0000259" key="2">
    <source>
        <dbReference type="PROSITE" id="PS51479"/>
    </source>
</evidence>
<feature type="region of interest" description="Disordered" evidence="1">
    <location>
        <begin position="1"/>
        <end position="20"/>
    </location>
</feature>
<organism evidence="3">
    <name type="scientific">marine sediment metagenome</name>
    <dbReference type="NCBI Taxonomy" id="412755"/>
    <lineage>
        <taxon>unclassified sequences</taxon>
        <taxon>metagenomes</taxon>
        <taxon>ecological metagenomes</taxon>
    </lineage>
</organism>
<dbReference type="PROSITE" id="PS51479">
    <property type="entry name" value="ZF_RTR1"/>
    <property type="match status" value="1"/>
</dbReference>
<accession>X0VVF6</accession>
<feature type="compositionally biased region" description="Basic residues" evidence="1">
    <location>
        <begin position="9"/>
        <end position="18"/>
    </location>
</feature>
<name>X0VVF6_9ZZZZ</name>
<dbReference type="EMBL" id="BARS01033131">
    <property type="protein sequence ID" value="GAG22404.1"/>
    <property type="molecule type" value="Genomic_DNA"/>
</dbReference>
<dbReference type="InterPro" id="IPR007308">
    <property type="entry name" value="Rtr1/RPAP2_dom"/>
</dbReference>